<evidence type="ECO:0000256" key="3">
    <source>
        <dbReference type="ARBA" id="ARBA00023293"/>
    </source>
</evidence>
<keyword evidence="2" id="KW-0547">Nucleotide-binding</keyword>
<dbReference type="GO" id="GO:0070482">
    <property type="term" value="P:response to oxygen levels"/>
    <property type="evidence" value="ECO:0007669"/>
    <property type="project" value="TreeGrafter"/>
</dbReference>
<keyword evidence="3" id="KW-0141">cGMP biosynthesis</keyword>
<feature type="domain" description="Haem NO binding associated" evidence="4">
    <location>
        <begin position="168"/>
        <end position="245"/>
    </location>
</feature>
<dbReference type="GO" id="GO:0008074">
    <property type="term" value="C:guanylate cyclase complex, soluble"/>
    <property type="evidence" value="ECO:0007669"/>
    <property type="project" value="TreeGrafter"/>
</dbReference>
<dbReference type="Gene3D" id="6.10.250.780">
    <property type="match status" value="1"/>
</dbReference>
<dbReference type="EC" id="4.6.1.2" evidence="1"/>
<dbReference type="AlphaFoldDB" id="A0A226DGH6"/>
<dbReference type="Proteomes" id="UP000198287">
    <property type="component" value="Unassembled WGS sequence"/>
</dbReference>
<dbReference type="GO" id="GO:0019826">
    <property type="term" value="F:oxygen sensor activity"/>
    <property type="evidence" value="ECO:0007669"/>
    <property type="project" value="TreeGrafter"/>
</dbReference>
<dbReference type="Pfam" id="PF07701">
    <property type="entry name" value="HNOBA"/>
    <property type="match status" value="1"/>
</dbReference>
<comment type="caution">
    <text evidence="5">The sequence shown here is derived from an EMBL/GenBank/DDBJ whole genome shotgun (WGS) entry which is preliminary data.</text>
</comment>
<dbReference type="PANTHER" id="PTHR45655:SF10">
    <property type="entry name" value="SOLUBLE GUANYLATE CYCLASE 88E"/>
    <property type="match status" value="1"/>
</dbReference>
<evidence type="ECO:0000256" key="1">
    <source>
        <dbReference type="ARBA" id="ARBA00012202"/>
    </source>
</evidence>
<evidence type="ECO:0000313" key="5">
    <source>
        <dbReference type="EMBL" id="OXA43797.1"/>
    </source>
</evidence>
<organism evidence="5 6">
    <name type="scientific">Folsomia candida</name>
    <name type="common">Springtail</name>
    <dbReference type="NCBI Taxonomy" id="158441"/>
    <lineage>
        <taxon>Eukaryota</taxon>
        <taxon>Metazoa</taxon>
        <taxon>Ecdysozoa</taxon>
        <taxon>Arthropoda</taxon>
        <taxon>Hexapoda</taxon>
        <taxon>Collembola</taxon>
        <taxon>Entomobryomorpha</taxon>
        <taxon>Isotomoidea</taxon>
        <taxon>Isotomidae</taxon>
        <taxon>Proisotominae</taxon>
        <taxon>Folsomia</taxon>
    </lineage>
</organism>
<evidence type="ECO:0000259" key="4">
    <source>
        <dbReference type="Pfam" id="PF07701"/>
    </source>
</evidence>
<protein>
    <recommendedName>
        <fullName evidence="1">guanylate cyclase</fullName>
        <ecNumber evidence="1">4.6.1.2</ecNumber>
    </recommendedName>
</protein>
<dbReference type="InterPro" id="IPR042463">
    <property type="entry name" value="HNOB_dom_associated_sf"/>
</dbReference>
<reference evidence="5 6" key="1">
    <citation type="submission" date="2015-12" db="EMBL/GenBank/DDBJ databases">
        <title>The genome of Folsomia candida.</title>
        <authorList>
            <person name="Faddeeva A."/>
            <person name="Derks M.F."/>
            <person name="Anvar Y."/>
            <person name="Smit S."/>
            <person name="Van Straalen N."/>
            <person name="Roelofs D."/>
        </authorList>
    </citation>
    <scope>NUCLEOTIDE SEQUENCE [LARGE SCALE GENOMIC DNA]</scope>
    <source>
        <strain evidence="5 6">VU population</strain>
        <tissue evidence="5">Whole body</tissue>
    </source>
</reference>
<dbReference type="GO" id="GO:0038060">
    <property type="term" value="P:nitric oxide-cGMP-mediated signaling"/>
    <property type="evidence" value="ECO:0007669"/>
    <property type="project" value="TreeGrafter"/>
</dbReference>
<accession>A0A226DGH6</accession>
<dbReference type="Gene3D" id="3.30.450.260">
    <property type="entry name" value="Haem NO binding associated domain"/>
    <property type="match status" value="1"/>
</dbReference>
<name>A0A226DGH6_FOLCA</name>
<dbReference type="GO" id="GO:0070026">
    <property type="term" value="F:nitric oxide binding"/>
    <property type="evidence" value="ECO:0007669"/>
    <property type="project" value="TreeGrafter"/>
</dbReference>
<dbReference type="PANTHER" id="PTHR45655">
    <property type="entry name" value="GUANYLATE CYCLASE SOLUBLE SUBUNIT BETA-2"/>
    <property type="match status" value="1"/>
</dbReference>
<proteinExistence type="predicted"/>
<dbReference type="OrthoDB" id="6127067at2759"/>
<dbReference type="GO" id="GO:0004383">
    <property type="term" value="F:guanylate cyclase activity"/>
    <property type="evidence" value="ECO:0007669"/>
    <property type="project" value="UniProtKB-EC"/>
</dbReference>
<evidence type="ECO:0000256" key="2">
    <source>
        <dbReference type="ARBA" id="ARBA00022741"/>
    </source>
</evidence>
<evidence type="ECO:0000313" key="6">
    <source>
        <dbReference type="Proteomes" id="UP000198287"/>
    </source>
</evidence>
<dbReference type="GO" id="GO:0000166">
    <property type="term" value="F:nucleotide binding"/>
    <property type="evidence" value="ECO:0007669"/>
    <property type="project" value="UniProtKB-KW"/>
</dbReference>
<dbReference type="InterPro" id="IPR011645">
    <property type="entry name" value="HNOB_dom_associated"/>
</dbReference>
<keyword evidence="6" id="KW-1185">Reference proteome</keyword>
<sequence>MNHFQEFVFIEKSQRPKCNFESLQFPFCIVFNSEMEITHTGEAGSKSGDPHFLFTLFNCGELSTGHTLMTILKDLVGQVMTEAFDMTRPLIPFCFSAVNVNQFFGATDSVETDVETEGTRLRLRGCLSITPNAFHGGVEYDVILGESLLLRIIMINTELLIIAIKIQANPVMPDLNGLVDCSLFINDLSLHDCSRDLVLAGTQQSVELKLALDQAQVSFLEQQKSKKLVQSMMKLDLEMKRTDEL</sequence>
<gene>
    <name evidence="5" type="ORF">Fcan01_21482</name>
</gene>
<dbReference type="STRING" id="158441.A0A226DGH6"/>
<dbReference type="EMBL" id="LNIX01000021">
    <property type="protein sequence ID" value="OXA43797.1"/>
    <property type="molecule type" value="Genomic_DNA"/>
</dbReference>